<dbReference type="Proteomes" id="UP000223060">
    <property type="component" value="Chromosome"/>
</dbReference>
<protein>
    <submittedName>
        <fullName evidence="2">Uncharacterized protein</fullName>
    </submittedName>
</protein>
<sequence length="265" mass="31174">MSKQKQKKQQYKKSWWLIVAEILIAPIFVSLVILWLNQLDQNRVAPLNYNLSLLSSVEPHEPKKKSAFGAWLVIMGLKQAEFELKREHRSGYLDDLYLTAEMVSGKEVQLRKWKDVDEYSMKDANKMSEISGSGLELYYEAKMNHNYKLFFGDSDDLGKRQEALKIYHLIIKGKNNTYQLLTFLYKSNYDEANYTLRDDVSGYDVSDDVTPDTLIVFNGLELYDKMAWFDKTKKYDDKQNIRKMYQKATASYENLKKFVEERTLN</sequence>
<keyword evidence="1" id="KW-1133">Transmembrane helix</keyword>
<reference evidence="3" key="1">
    <citation type="submission" date="2015-03" db="EMBL/GenBank/DDBJ databases">
        <authorList>
            <person name="Ferrari E."/>
            <person name="Walter M.C."/>
            <person name="Huptas C."/>
            <person name="Scherer S."/>
            <person name="Mueller-Herbst S."/>
        </authorList>
    </citation>
    <scope>NUCLEOTIDE SEQUENCE [LARGE SCALE GENOMIC DNA]</scope>
    <source>
        <strain evidence="3">LWP01</strain>
    </source>
</reference>
<evidence type="ECO:0000256" key="1">
    <source>
        <dbReference type="SAM" id="Phobius"/>
    </source>
</evidence>
<keyword evidence="1" id="KW-0472">Membrane</keyword>
<dbReference type="KEGG" id="lwi:UE46_11255"/>
<feature type="transmembrane region" description="Helical" evidence="1">
    <location>
        <begin position="15"/>
        <end position="36"/>
    </location>
</feature>
<dbReference type="AlphaFoldDB" id="A0A1S7FVS5"/>
<dbReference type="EMBL" id="CP011102">
    <property type="protein sequence ID" value="AQY51554.1"/>
    <property type="molecule type" value="Genomic_DNA"/>
</dbReference>
<keyword evidence="1" id="KW-0812">Transmembrane</keyword>
<gene>
    <name evidence="2" type="ORF">UE46_11255</name>
</gene>
<evidence type="ECO:0000313" key="2">
    <source>
        <dbReference type="EMBL" id="AQY51554.1"/>
    </source>
</evidence>
<dbReference type="RefSeq" id="WP_118907628.1">
    <property type="nucleotide sequence ID" value="NZ_CP011102.1"/>
</dbReference>
<name>A0A1S7FVS5_9LIST</name>
<organism evidence="2 3">
    <name type="scientific">Listeria weihenstephanensis</name>
    <dbReference type="NCBI Taxonomy" id="1006155"/>
    <lineage>
        <taxon>Bacteria</taxon>
        <taxon>Bacillati</taxon>
        <taxon>Bacillota</taxon>
        <taxon>Bacilli</taxon>
        <taxon>Bacillales</taxon>
        <taxon>Listeriaceae</taxon>
        <taxon>Listeria</taxon>
    </lineage>
</organism>
<evidence type="ECO:0000313" key="3">
    <source>
        <dbReference type="Proteomes" id="UP000223060"/>
    </source>
</evidence>
<proteinExistence type="predicted"/>
<keyword evidence="3" id="KW-1185">Reference proteome</keyword>
<accession>A0A1S7FVS5</accession>